<organism evidence="3 4">
    <name type="scientific">Fluctibacter corallii</name>
    <dbReference type="NCBI Taxonomy" id="2984329"/>
    <lineage>
        <taxon>Bacteria</taxon>
        <taxon>Pseudomonadati</taxon>
        <taxon>Pseudomonadota</taxon>
        <taxon>Gammaproteobacteria</taxon>
        <taxon>Alteromonadales</taxon>
        <taxon>Alteromonadaceae</taxon>
        <taxon>Fluctibacter</taxon>
    </lineage>
</organism>
<accession>A0ABT3A9E4</accession>
<proteinExistence type="predicted"/>
<keyword evidence="3" id="KW-0449">Lipoprotein</keyword>
<name>A0ABT3A9E4_9ALTE</name>
<evidence type="ECO:0000256" key="1">
    <source>
        <dbReference type="SAM" id="Coils"/>
    </source>
</evidence>
<dbReference type="Proteomes" id="UP001652504">
    <property type="component" value="Unassembled WGS sequence"/>
</dbReference>
<sequence>MKLIRTACVAILLFALAGCSSTFAYRNLDWLVHWFVDDYIDLTTEQKRAFDQKMTVWLNWHKTEELPKYQQQLSMLKNQLQAGNMQATDWMAHFRTGRNHWERLRRHLAPDLSELAASVSNDQIDEFVEAVTKYIKEERGKYDDLSDEERMEKRIESMEDDLREYIGRLSDSQKQLVTTYAAKLQRNIYWRDYQARVLEEIEKLLREKAINPQFEQDVAALIIYPEQFRLPEHNQVSEHNKRVYAAYYADLMATLSPKQKKRLLKKIDDLIDDIEDMKSS</sequence>
<feature type="chain" id="PRO_5047254815" evidence="2">
    <location>
        <begin position="25"/>
        <end position="280"/>
    </location>
</feature>
<evidence type="ECO:0000313" key="4">
    <source>
        <dbReference type="Proteomes" id="UP001652504"/>
    </source>
</evidence>
<reference evidence="3 4" key="1">
    <citation type="submission" date="2022-10" db="EMBL/GenBank/DDBJ databases">
        <title>Aestuariibacter sp. AA17 isolated from Montipora capitata coral fragment.</title>
        <authorList>
            <person name="Emsley S.A."/>
            <person name="Pfannmuller K.M."/>
            <person name="Loughran R.M."/>
            <person name="Shlafstein M."/>
            <person name="Papke E."/>
            <person name="Saw J.H."/>
            <person name="Ushijima B."/>
            <person name="Videau P."/>
        </authorList>
    </citation>
    <scope>NUCLEOTIDE SEQUENCE [LARGE SCALE GENOMIC DNA]</scope>
    <source>
        <strain evidence="3 4">AA17</strain>
    </source>
</reference>
<evidence type="ECO:0000313" key="3">
    <source>
        <dbReference type="EMBL" id="MCV2885253.1"/>
    </source>
</evidence>
<keyword evidence="4" id="KW-1185">Reference proteome</keyword>
<protein>
    <submittedName>
        <fullName evidence="3">DUF6279 family lipoprotein</fullName>
    </submittedName>
</protein>
<comment type="caution">
    <text evidence="3">The sequence shown here is derived from an EMBL/GenBank/DDBJ whole genome shotgun (WGS) entry which is preliminary data.</text>
</comment>
<gene>
    <name evidence="3" type="ORF">OE749_11170</name>
</gene>
<dbReference type="InterPro" id="IPR016875">
    <property type="entry name" value="UCP028200"/>
</dbReference>
<evidence type="ECO:0000256" key="2">
    <source>
        <dbReference type="SAM" id="SignalP"/>
    </source>
</evidence>
<dbReference type="PROSITE" id="PS51257">
    <property type="entry name" value="PROKAR_LIPOPROTEIN"/>
    <property type="match status" value="1"/>
</dbReference>
<keyword evidence="1" id="KW-0175">Coiled coil</keyword>
<dbReference type="RefSeq" id="WP_263712539.1">
    <property type="nucleotide sequence ID" value="NZ_JAOWKX010000005.1"/>
</dbReference>
<dbReference type="EMBL" id="JAOWKX010000005">
    <property type="protein sequence ID" value="MCV2885253.1"/>
    <property type="molecule type" value="Genomic_DNA"/>
</dbReference>
<feature type="coiled-coil region" evidence="1">
    <location>
        <begin position="148"/>
        <end position="175"/>
    </location>
</feature>
<dbReference type="Pfam" id="PF19795">
    <property type="entry name" value="DUF6279"/>
    <property type="match status" value="1"/>
</dbReference>
<feature type="signal peptide" evidence="2">
    <location>
        <begin position="1"/>
        <end position="24"/>
    </location>
</feature>
<keyword evidence="2" id="KW-0732">Signal</keyword>
<dbReference type="PIRSF" id="PIRSF028200">
    <property type="entry name" value="UCP028200"/>
    <property type="match status" value="1"/>
</dbReference>